<accession>A0A4R0RWY3</accession>
<feature type="compositionally biased region" description="Low complexity" evidence="1">
    <location>
        <begin position="226"/>
        <end position="235"/>
    </location>
</feature>
<dbReference type="EMBL" id="RWJN01000006">
    <property type="protein sequence ID" value="TCD71425.1"/>
    <property type="molecule type" value="Genomic_DNA"/>
</dbReference>
<feature type="region of interest" description="Disordered" evidence="1">
    <location>
        <begin position="218"/>
        <end position="279"/>
    </location>
</feature>
<feature type="compositionally biased region" description="Basic and acidic residues" evidence="1">
    <location>
        <begin position="270"/>
        <end position="279"/>
    </location>
</feature>
<proteinExistence type="predicted"/>
<protein>
    <submittedName>
        <fullName evidence="2">Uncharacterized protein</fullName>
    </submittedName>
</protein>
<organism evidence="2 3">
    <name type="scientific">Steccherinum ochraceum</name>
    <dbReference type="NCBI Taxonomy" id="92696"/>
    <lineage>
        <taxon>Eukaryota</taxon>
        <taxon>Fungi</taxon>
        <taxon>Dikarya</taxon>
        <taxon>Basidiomycota</taxon>
        <taxon>Agaricomycotina</taxon>
        <taxon>Agaricomycetes</taxon>
        <taxon>Polyporales</taxon>
        <taxon>Steccherinaceae</taxon>
        <taxon>Steccherinum</taxon>
    </lineage>
</organism>
<evidence type="ECO:0000313" key="2">
    <source>
        <dbReference type="EMBL" id="TCD71425.1"/>
    </source>
</evidence>
<dbReference type="AlphaFoldDB" id="A0A4R0RWY3"/>
<comment type="caution">
    <text evidence="2">The sequence shown here is derived from an EMBL/GenBank/DDBJ whole genome shotgun (WGS) entry which is preliminary data.</text>
</comment>
<evidence type="ECO:0000313" key="3">
    <source>
        <dbReference type="Proteomes" id="UP000292702"/>
    </source>
</evidence>
<keyword evidence="3" id="KW-1185">Reference proteome</keyword>
<evidence type="ECO:0000256" key="1">
    <source>
        <dbReference type="SAM" id="MobiDB-lite"/>
    </source>
</evidence>
<sequence length="279" mass="29918">MPPRTLTVFTSNEDAKRLLRKDTRSWTFQAGGAETAYARFNGSWAIDSASAVDGCIVGSGGYVGVGADQYLVYSQTTKWEGYRLSGASGKVMIINRSDQMQSPAEFEPLALSTELNPYAAIMLQVPQNLHICAIDSATSAVASTVCDFASAAPLISPISLAELPHDACWQLYTNDDNQLVLEAVTLRPDLALVPNVPMIPGAPDFTTEDIEGISTAILQPPPSPPLSFGSPGFLSRPSTPPPIMWPEPPFSPLEHSDPGFLASPQARLQESLHHHSELG</sequence>
<reference evidence="2 3" key="1">
    <citation type="submission" date="2018-11" db="EMBL/GenBank/DDBJ databases">
        <title>Genome assembly of Steccherinum ochraceum LE-BIN_3174, the white-rot fungus of the Steccherinaceae family (The Residual Polyporoid clade, Polyporales, Basidiomycota).</title>
        <authorList>
            <person name="Fedorova T.V."/>
            <person name="Glazunova O.A."/>
            <person name="Landesman E.O."/>
            <person name="Moiseenko K.V."/>
            <person name="Psurtseva N.V."/>
            <person name="Savinova O.S."/>
            <person name="Shakhova N.V."/>
            <person name="Tyazhelova T.V."/>
            <person name="Vasina D.V."/>
        </authorList>
    </citation>
    <scope>NUCLEOTIDE SEQUENCE [LARGE SCALE GENOMIC DNA]</scope>
    <source>
        <strain evidence="2 3">LE-BIN_3174</strain>
    </source>
</reference>
<gene>
    <name evidence="2" type="ORF">EIP91_010131</name>
</gene>
<feature type="compositionally biased region" description="Pro residues" evidence="1">
    <location>
        <begin position="238"/>
        <end position="251"/>
    </location>
</feature>
<dbReference type="OrthoDB" id="10584520at2759"/>
<dbReference type="Proteomes" id="UP000292702">
    <property type="component" value="Unassembled WGS sequence"/>
</dbReference>
<name>A0A4R0RWY3_9APHY</name>